<dbReference type="AlphaFoldDB" id="A0A915JZE1"/>
<dbReference type="Proteomes" id="UP000887565">
    <property type="component" value="Unplaced"/>
</dbReference>
<name>A0A915JZE1_ROMCU</name>
<dbReference type="WBParaSite" id="nRc.2.0.1.t31345-RA">
    <property type="protein sequence ID" value="nRc.2.0.1.t31345-RA"/>
    <property type="gene ID" value="nRc.2.0.1.g31345"/>
</dbReference>
<keyword evidence="1" id="KW-1185">Reference proteome</keyword>
<protein>
    <submittedName>
        <fullName evidence="2">Uncharacterized protein</fullName>
    </submittedName>
</protein>
<reference evidence="2" key="1">
    <citation type="submission" date="2022-11" db="UniProtKB">
        <authorList>
            <consortium name="WormBaseParasite"/>
        </authorList>
    </citation>
    <scope>IDENTIFICATION</scope>
</reference>
<accession>A0A915JZE1</accession>
<proteinExistence type="predicted"/>
<sequence>MGVPQDAKERRQMMMKIIDMVSSTVTLSLRRVVGPGDTCLLTSDNRHAGTITEFEVVVLLFKIILNSSVDPSATELWLKSLGDIGKWANRINQINSLLSITVCLGTGNISQFSLHHLFGSLGNPGRKFVNVGEY</sequence>
<organism evidence="1 2">
    <name type="scientific">Romanomermis culicivorax</name>
    <name type="common">Nematode worm</name>
    <dbReference type="NCBI Taxonomy" id="13658"/>
    <lineage>
        <taxon>Eukaryota</taxon>
        <taxon>Metazoa</taxon>
        <taxon>Ecdysozoa</taxon>
        <taxon>Nematoda</taxon>
        <taxon>Enoplea</taxon>
        <taxon>Dorylaimia</taxon>
        <taxon>Mermithida</taxon>
        <taxon>Mermithoidea</taxon>
        <taxon>Mermithidae</taxon>
        <taxon>Romanomermis</taxon>
    </lineage>
</organism>
<evidence type="ECO:0000313" key="1">
    <source>
        <dbReference type="Proteomes" id="UP000887565"/>
    </source>
</evidence>
<evidence type="ECO:0000313" key="2">
    <source>
        <dbReference type="WBParaSite" id="nRc.2.0.1.t31345-RA"/>
    </source>
</evidence>